<feature type="domain" description="Carboxylesterase type B" evidence="4">
    <location>
        <begin position="364"/>
        <end position="483"/>
    </location>
</feature>
<keyword evidence="2 3" id="KW-0378">Hydrolase</keyword>
<dbReference type="SUPFAM" id="SSF53474">
    <property type="entry name" value="alpha/beta-Hydrolases"/>
    <property type="match status" value="1"/>
</dbReference>
<evidence type="ECO:0000256" key="1">
    <source>
        <dbReference type="ARBA" id="ARBA00005964"/>
    </source>
</evidence>
<evidence type="ECO:0000313" key="6">
    <source>
        <dbReference type="Proteomes" id="UP001305779"/>
    </source>
</evidence>
<dbReference type="InterPro" id="IPR019826">
    <property type="entry name" value="Carboxylesterase_B_AS"/>
</dbReference>
<dbReference type="EC" id="3.1.1.-" evidence="3"/>
<dbReference type="Pfam" id="PF00135">
    <property type="entry name" value="COesterase"/>
    <property type="match status" value="2"/>
</dbReference>
<dbReference type="InterPro" id="IPR019819">
    <property type="entry name" value="Carboxylesterase_B_CS"/>
</dbReference>
<evidence type="ECO:0000256" key="2">
    <source>
        <dbReference type="ARBA" id="ARBA00022801"/>
    </source>
</evidence>
<dbReference type="InterPro" id="IPR002018">
    <property type="entry name" value="CarbesteraseB"/>
</dbReference>
<gene>
    <name evidence="5" type="ORF">PRZ48_005868</name>
</gene>
<dbReference type="EMBL" id="JAXOVC010000004">
    <property type="protein sequence ID" value="KAK4502443.1"/>
    <property type="molecule type" value="Genomic_DNA"/>
</dbReference>
<comment type="caution">
    <text evidence="5">The sequence shown here is derived from an EMBL/GenBank/DDBJ whole genome shotgun (WGS) entry which is preliminary data.</text>
</comment>
<dbReference type="InterPro" id="IPR029058">
    <property type="entry name" value="AB_hydrolase_fold"/>
</dbReference>
<evidence type="ECO:0000256" key="3">
    <source>
        <dbReference type="RuleBase" id="RU361235"/>
    </source>
</evidence>
<accession>A0ABR0EMK4</accession>
<feature type="signal peptide" evidence="3">
    <location>
        <begin position="1"/>
        <end position="17"/>
    </location>
</feature>
<dbReference type="PANTHER" id="PTHR43918:SF4">
    <property type="entry name" value="CARBOXYLIC ESTER HYDROLASE"/>
    <property type="match status" value="1"/>
</dbReference>
<feature type="domain" description="Carboxylesterase type B" evidence="4">
    <location>
        <begin position="33"/>
        <end position="362"/>
    </location>
</feature>
<protein>
    <recommendedName>
        <fullName evidence="3">Carboxylic ester hydrolase</fullName>
        <ecNumber evidence="3">3.1.1.-</ecNumber>
    </recommendedName>
</protein>
<dbReference type="Gene3D" id="3.40.50.1820">
    <property type="entry name" value="alpha/beta hydrolase"/>
    <property type="match status" value="1"/>
</dbReference>
<keyword evidence="6" id="KW-1185">Reference proteome</keyword>
<dbReference type="Proteomes" id="UP001305779">
    <property type="component" value="Unassembled WGS sequence"/>
</dbReference>
<proteinExistence type="inferred from homology"/>
<evidence type="ECO:0000313" key="5">
    <source>
        <dbReference type="EMBL" id="KAK4502443.1"/>
    </source>
</evidence>
<reference evidence="5 6" key="1">
    <citation type="journal article" date="2023" name="G3 (Bethesda)">
        <title>A chromosome-level genome assembly of Zasmidium syzygii isolated from banana leaves.</title>
        <authorList>
            <person name="van Westerhoven A.C."/>
            <person name="Mehrabi R."/>
            <person name="Talebi R."/>
            <person name="Steentjes M.B.F."/>
            <person name="Corcolon B."/>
            <person name="Chong P.A."/>
            <person name="Kema G.H.J."/>
            <person name="Seidl M.F."/>
        </authorList>
    </citation>
    <scope>NUCLEOTIDE SEQUENCE [LARGE SCALE GENOMIC DNA]</scope>
    <source>
        <strain evidence="5 6">P124</strain>
    </source>
</reference>
<feature type="chain" id="PRO_5045009529" description="Carboxylic ester hydrolase" evidence="3">
    <location>
        <begin position="18"/>
        <end position="499"/>
    </location>
</feature>
<evidence type="ECO:0000259" key="4">
    <source>
        <dbReference type="Pfam" id="PF00135"/>
    </source>
</evidence>
<name>A0ABR0EMK4_ZASCE</name>
<organism evidence="5 6">
    <name type="scientific">Zasmidium cellare</name>
    <name type="common">Wine cellar mold</name>
    <name type="synonym">Racodium cellare</name>
    <dbReference type="NCBI Taxonomy" id="395010"/>
    <lineage>
        <taxon>Eukaryota</taxon>
        <taxon>Fungi</taxon>
        <taxon>Dikarya</taxon>
        <taxon>Ascomycota</taxon>
        <taxon>Pezizomycotina</taxon>
        <taxon>Dothideomycetes</taxon>
        <taxon>Dothideomycetidae</taxon>
        <taxon>Mycosphaerellales</taxon>
        <taxon>Mycosphaerellaceae</taxon>
        <taxon>Zasmidium</taxon>
    </lineage>
</organism>
<comment type="similarity">
    <text evidence="1 3">Belongs to the type-B carboxylesterase/lipase family.</text>
</comment>
<dbReference type="PROSITE" id="PS00941">
    <property type="entry name" value="CARBOXYLESTERASE_B_2"/>
    <property type="match status" value="1"/>
</dbReference>
<sequence length="499" mass="53848">MFGTSFTALVPLWAVLATSFPHHPSHDDLLIKTDSFAVKGTVWPNNSATHFYGNIPYAEPPVGELRWRPPVTKSPSTEVINGSWFGPSCIQYSSGAETAYTEYLTGFLISPGQTQSEDCLTLNVWAPKNATEGDKLPVMIWIHGGGFTSGGAASQYKYGDRLASDQNEIVVALNYRLNIFGYPNAAALNGRNLNPGLLDQRKAVEWVYQNIYAFGGDPEQMTLFGQSAGGIAVDFYTYAYPFDPLVKGFIPQSGVVSSVAPDRTGSNFTYVASRLGCGNATTADETFACLQKVDAQAIIEVYNNYNATLNGGKSLSFSPTADNQTRFENYTDLQTRGLFARVPTIYSMVNNEGTTLLDYDPAGVNQTAAAAFTASFATCPGDAAAAAKAAFGVPVWRTRYFGTWPNLNPLSWLGAFHSSDLPMIFGTSDLRGPDTPAEVATSKYYQGAWAAFARDPSNGLKEYGWPTYDPNGKTLIELGLNGSTTAVFAESDAFQAACQ</sequence>
<dbReference type="PANTHER" id="PTHR43918">
    <property type="entry name" value="ACETYLCHOLINESTERASE"/>
    <property type="match status" value="1"/>
</dbReference>
<dbReference type="PROSITE" id="PS00122">
    <property type="entry name" value="CARBOXYLESTERASE_B_1"/>
    <property type="match status" value="1"/>
</dbReference>
<keyword evidence="3" id="KW-0732">Signal</keyword>
<dbReference type="InterPro" id="IPR050654">
    <property type="entry name" value="AChE-related_enzymes"/>
</dbReference>